<evidence type="ECO:0000256" key="1">
    <source>
        <dbReference type="SAM" id="MobiDB-lite"/>
    </source>
</evidence>
<name>A0A150SR83_SORCE</name>
<gene>
    <name evidence="2" type="ORF">BE18_26735</name>
</gene>
<dbReference type="Proteomes" id="UP000075515">
    <property type="component" value="Unassembled WGS sequence"/>
</dbReference>
<feature type="compositionally biased region" description="Polar residues" evidence="1">
    <location>
        <begin position="1"/>
        <end position="20"/>
    </location>
</feature>
<protein>
    <recommendedName>
        <fullName evidence="4">Glycine zipper domain-containing protein</fullName>
    </recommendedName>
</protein>
<comment type="caution">
    <text evidence="2">The sequence shown here is derived from an EMBL/GenBank/DDBJ whole genome shotgun (WGS) entry which is preliminary data.</text>
</comment>
<organism evidence="2 3">
    <name type="scientific">Sorangium cellulosum</name>
    <name type="common">Polyangium cellulosum</name>
    <dbReference type="NCBI Taxonomy" id="56"/>
    <lineage>
        <taxon>Bacteria</taxon>
        <taxon>Pseudomonadati</taxon>
        <taxon>Myxococcota</taxon>
        <taxon>Polyangia</taxon>
        <taxon>Polyangiales</taxon>
        <taxon>Polyangiaceae</taxon>
        <taxon>Sorangium</taxon>
    </lineage>
</organism>
<dbReference type="EMBL" id="JEMC01003794">
    <property type="protein sequence ID" value="KYF78486.1"/>
    <property type="molecule type" value="Genomic_DNA"/>
</dbReference>
<dbReference type="AlphaFoldDB" id="A0A150SR83"/>
<reference evidence="2 3" key="1">
    <citation type="submission" date="2014-02" db="EMBL/GenBank/DDBJ databases">
        <title>The small core and large imbalanced accessory genome model reveals a collaborative survival strategy of Sorangium cellulosum strains in nature.</title>
        <authorList>
            <person name="Han K."/>
            <person name="Peng R."/>
            <person name="Blom J."/>
            <person name="Li Y.-Z."/>
        </authorList>
    </citation>
    <scope>NUCLEOTIDE SEQUENCE [LARGE SCALE GENOMIC DNA]</scope>
    <source>
        <strain evidence="2 3">So0149</strain>
    </source>
</reference>
<proteinExistence type="predicted"/>
<evidence type="ECO:0008006" key="4">
    <source>
        <dbReference type="Google" id="ProtNLM"/>
    </source>
</evidence>
<accession>A0A150SR83</accession>
<feature type="region of interest" description="Disordered" evidence="1">
    <location>
        <begin position="1"/>
        <end position="41"/>
    </location>
</feature>
<sequence length="79" mass="7506">MKTQKKSQPAKTATTATRQETPAPAAERETKESPEGDLVGGAAEGALVGGLLGGGGGAAAGGAAGLIGGVLGEDDDSGW</sequence>
<evidence type="ECO:0000313" key="3">
    <source>
        <dbReference type="Proteomes" id="UP000075515"/>
    </source>
</evidence>
<evidence type="ECO:0000313" key="2">
    <source>
        <dbReference type="EMBL" id="KYF78486.1"/>
    </source>
</evidence>